<reference evidence="1 2" key="1">
    <citation type="submission" date="2021-10" db="EMBL/GenBank/DDBJ databases">
        <title>Anaerobic single-cell dispensing facilitates the cultivation of human gut bacteria.</title>
        <authorList>
            <person name="Afrizal A."/>
        </authorList>
    </citation>
    <scope>NUCLEOTIDE SEQUENCE [LARGE SCALE GENOMIC DNA]</scope>
    <source>
        <strain evidence="1 2">CLA-AA-H270</strain>
    </source>
</reference>
<name>A0AAW4VWZ9_9FIRM</name>
<proteinExistence type="predicted"/>
<evidence type="ECO:0008006" key="3">
    <source>
        <dbReference type="Google" id="ProtNLM"/>
    </source>
</evidence>
<dbReference type="RefSeq" id="WP_227600943.1">
    <property type="nucleotide sequence ID" value="NZ_JAJEPX010000031.1"/>
</dbReference>
<dbReference type="GeneID" id="98660795"/>
<sequence>MRSYEFPYPEAEQQTVVSRFGGIDCRTHPTKVSLSRSPDMQNMICDQNDFLVKRTGWHTQAQFNAPIYGLFAMPDGVGCAVHAGAKLYFRAPDGTQTELCADMNEAFSQSFTMKGVLYLMDGKTYRAVRKSSKNTAWEAVSVSGTAYVPTTTISAAPTGGGTSYEAVNLLTPKRINTFIGDGTATQFKVDATDLDETAVTAEVNGSAVTVSAVNRSTGLVTLAAAPANGNGLANVSIAFAKTVSGHADKINKCRFAGLYGGKNDTRVFLSGNPDEPDCDWQSGLYDPTYFPDTGYTRMGTDASAIVGYLKQYESQVVVKSGGAQEATSYLRTYMMADDGSALYPLKQGAQGEGAISSRCFAVLNDLPLYLSVRGVQGVYGTAVAEQRTIRSVSDAIVPKLSQEADLKNACAVVFEGKYYLAVNGHIYVADGSLTEENGDPAWFFWVNVPAQCLAVLNGQLWFGTADGRLCRFAKSEEEHAYLDDTAAIAAYWRTPTLPLSDWSRFKTVRDVIPTLMPHSRSGATVQYENENGAQLALSRNMDLFSFRTLDFSRFSFRCIPGAVTYRTRWKQHRSPLFAVRIGNDRPDEPFGLLALTIRWTQGQTVI</sequence>
<dbReference type="EMBL" id="JAJEPX010000031">
    <property type="protein sequence ID" value="MCC2177380.1"/>
    <property type="molecule type" value="Genomic_DNA"/>
</dbReference>
<protein>
    <recommendedName>
        <fullName evidence="3">Ig-like protein group 2</fullName>
    </recommendedName>
</protein>
<dbReference type="Proteomes" id="UP001298753">
    <property type="component" value="Unassembled WGS sequence"/>
</dbReference>
<dbReference type="AlphaFoldDB" id="A0AAW4VWZ9"/>
<organism evidence="1 2">
    <name type="scientific">Agathobaculum butyriciproducens</name>
    <dbReference type="NCBI Taxonomy" id="1628085"/>
    <lineage>
        <taxon>Bacteria</taxon>
        <taxon>Bacillati</taxon>
        <taxon>Bacillota</taxon>
        <taxon>Clostridia</taxon>
        <taxon>Eubacteriales</taxon>
        <taxon>Butyricicoccaceae</taxon>
        <taxon>Agathobaculum</taxon>
    </lineage>
</organism>
<comment type="caution">
    <text evidence="1">The sequence shown here is derived from an EMBL/GenBank/DDBJ whole genome shotgun (WGS) entry which is preliminary data.</text>
</comment>
<gene>
    <name evidence="1" type="ORF">LKD22_09635</name>
</gene>
<evidence type="ECO:0000313" key="2">
    <source>
        <dbReference type="Proteomes" id="UP001298753"/>
    </source>
</evidence>
<evidence type="ECO:0000313" key="1">
    <source>
        <dbReference type="EMBL" id="MCC2177380.1"/>
    </source>
</evidence>
<accession>A0AAW4VWZ9</accession>
<keyword evidence="2" id="KW-1185">Reference proteome</keyword>